<comment type="caution">
    <text evidence="8">The sequence shown here is derived from an EMBL/GenBank/DDBJ whole genome shotgun (WGS) entry which is preliminary data.</text>
</comment>
<feature type="region of interest" description="Disordered" evidence="6">
    <location>
        <begin position="248"/>
        <end position="267"/>
    </location>
</feature>
<evidence type="ECO:0000256" key="2">
    <source>
        <dbReference type="ARBA" id="ARBA00022741"/>
    </source>
</evidence>
<feature type="region of interest" description="Disordered" evidence="6">
    <location>
        <begin position="113"/>
        <end position="137"/>
    </location>
</feature>
<dbReference type="Gene3D" id="1.10.510.10">
    <property type="entry name" value="Transferase(Phosphotransferase) domain 1"/>
    <property type="match status" value="1"/>
</dbReference>
<dbReference type="Proteomes" id="UP000275267">
    <property type="component" value="Unassembled WGS sequence"/>
</dbReference>
<dbReference type="EMBL" id="PQIB02000003">
    <property type="protein sequence ID" value="RLN27576.1"/>
    <property type="molecule type" value="Genomic_DNA"/>
</dbReference>
<dbReference type="GO" id="GO:0005829">
    <property type="term" value="C:cytosol"/>
    <property type="evidence" value="ECO:0007669"/>
    <property type="project" value="TreeGrafter"/>
</dbReference>
<organism evidence="8 9">
    <name type="scientific">Panicum miliaceum</name>
    <name type="common">Proso millet</name>
    <name type="synonym">Broomcorn millet</name>
    <dbReference type="NCBI Taxonomy" id="4540"/>
    <lineage>
        <taxon>Eukaryota</taxon>
        <taxon>Viridiplantae</taxon>
        <taxon>Streptophyta</taxon>
        <taxon>Embryophyta</taxon>
        <taxon>Tracheophyta</taxon>
        <taxon>Spermatophyta</taxon>
        <taxon>Magnoliopsida</taxon>
        <taxon>Liliopsida</taxon>
        <taxon>Poales</taxon>
        <taxon>Poaceae</taxon>
        <taxon>PACMAD clade</taxon>
        <taxon>Panicoideae</taxon>
        <taxon>Panicodae</taxon>
        <taxon>Paniceae</taxon>
        <taxon>Panicinae</taxon>
        <taxon>Panicum</taxon>
        <taxon>Panicum sect. Panicum</taxon>
    </lineage>
</organism>
<dbReference type="SMART" id="SM00220">
    <property type="entry name" value="S_TKc"/>
    <property type="match status" value="1"/>
</dbReference>
<evidence type="ECO:0000256" key="1">
    <source>
        <dbReference type="ARBA" id="ARBA00022679"/>
    </source>
</evidence>
<gene>
    <name evidence="8" type="ORF">C2845_PM05G33710</name>
</gene>
<proteinExistence type="inferred from homology"/>
<dbReference type="OrthoDB" id="696077at2759"/>
<accession>A0A3L6SV07</accession>
<keyword evidence="2" id="KW-0547">Nucleotide-binding</keyword>
<keyword evidence="4" id="KW-0067">ATP-binding</keyword>
<name>A0A3L6SV07_PANMI</name>
<evidence type="ECO:0000259" key="7">
    <source>
        <dbReference type="PROSITE" id="PS50011"/>
    </source>
</evidence>
<evidence type="ECO:0000256" key="4">
    <source>
        <dbReference type="ARBA" id="ARBA00022840"/>
    </source>
</evidence>
<dbReference type="GO" id="GO:0005634">
    <property type="term" value="C:nucleus"/>
    <property type="evidence" value="ECO:0007669"/>
    <property type="project" value="TreeGrafter"/>
</dbReference>
<keyword evidence="3" id="KW-0418">Kinase</keyword>
<evidence type="ECO:0000256" key="6">
    <source>
        <dbReference type="SAM" id="MobiDB-lite"/>
    </source>
</evidence>
<dbReference type="PROSITE" id="PS00108">
    <property type="entry name" value="PROTEIN_KINASE_ST"/>
    <property type="match status" value="1"/>
</dbReference>
<feature type="domain" description="Protein kinase" evidence="7">
    <location>
        <begin position="189"/>
        <end position="389"/>
    </location>
</feature>
<protein>
    <recommendedName>
        <fullName evidence="7">Protein kinase domain-containing protein</fullName>
    </recommendedName>
</protein>
<comment type="similarity">
    <text evidence="5">Belongs to the protein kinase superfamily. Ser/Thr protein kinase family. GCN2 subfamily.</text>
</comment>
<dbReference type="STRING" id="4540.A0A3L6SV07"/>
<dbReference type="PANTHER" id="PTHR11042">
    <property type="entry name" value="EUKARYOTIC TRANSLATION INITIATION FACTOR 2-ALPHA KINASE EIF2-ALPHA KINASE -RELATED"/>
    <property type="match status" value="1"/>
</dbReference>
<dbReference type="Pfam" id="PF00069">
    <property type="entry name" value="Pkinase"/>
    <property type="match status" value="1"/>
</dbReference>
<evidence type="ECO:0000313" key="8">
    <source>
        <dbReference type="EMBL" id="RLN27576.1"/>
    </source>
</evidence>
<dbReference type="InterPro" id="IPR000719">
    <property type="entry name" value="Prot_kinase_dom"/>
</dbReference>
<dbReference type="PROSITE" id="PS50011">
    <property type="entry name" value="PROTEIN_KINASE_DOM"/>
    <property type="match status" value="1"/>
</dbReference>
<dbReference type="PANTHER" id="PTHR11042:SF136">
    <property type="entry name" value="EIF-2-ALPHA KINASE GCN2"/>
    <property type="match status" value="1"/>
</dbReference>
<sequence>MATAGDGQAPASVQLEEAAVAAALELRLYHLRDKGIMLPMGALELYGPLPAPSLRGDTGATTSLDGGGGMYASRLGQGLYFSVVERGEIKVVVYLASLVGQPVEVAEGEIMNEAKNPEETDETGTGNGEEEKHGGGCRKLTRASEVRWLHQNQKETFLGLIKMKDDQKLHSVDVGEIIKAELSPTMDHFKISKSLGEGAIGKVYQCAYEDGCTNDQEVLIMSFFKEPSVVTFYQAWTAKNSYVSELDEGGDKCPEVRGEQSDDSESDLHEPIHVIIQMETCMRTVEDISSIDKREINMEKVWTLFEKITEAVECIHQKGVIHRDLKPSNIFIGQGGEVKIGDFGHSCWADSYNDGKEGTPDRGTRVYAAPELYSGQVTCKEYIGERRNF</sequence>
<evidence type="ECO:0000256" key="3">
    <source>
        <dbReference type="ARBA" id="ARBA00022777"/>
    </source>
</evidence>
<feature type="compositionally biased region" description="Basic and acidic residues" evidence="6">
    <location>
        <begin position="249"/>
        <end position="267"/>
    </location>
</feature>
<keyword evidence="9" id="KW-1185">Reference proteome</keyword>
<dbReference type="AlphaFoldDB" id="A0A3L6SV07"/>
<evidence type="ECO:0000313" key="9">
    <source>
        <dbReference type="Proteomes" id="UP000275267"/>
    </source>
</evidence>
<dbReference type="InterPro" id="IPR008271">
    <property type="entry name" value="Ser/Thr_kinase_AS"/>
</dbReference>
<reference evidence="9" key="1">
    <citation type="journal article" date="2019" name="Nat. Commun.">
        <title>The genome of broomcorn millet.</title>
        <authorList>
            <person name="Zou C."/>
            <person name="Miki D."/>
            <person name="Li D."/>
            <person name="Tang Q."/>
            <person name="Xiao L."/>
            <person name="Rajput S."/>
            <person name="Deng P."/>
            <person name="Jia W."/>
            <person name="Huang R."/>
            <person name="Zhang M."/>
            <person name="Sun Y."/>
            <person name="Hu J."/>
            <person name="Fu X."/>
            <person name="Schnable P.S."/>
            <person name="Li F."/>
            <person name="Zhang H."/>
            <person name="Feng B."/>
            <person name="Zhu X."/>
            <person name="Liu R."/>
            <person name="Schnable J.C."/>
            <person name="Zhu J.-K."/>
            <person name="Zhang H."/>
        </authorList>
    </citation>
    <scope>NUCLEOTIDE SEQUENCE [LARGE SCALE GENOMIC DNA]</scope>
</reference>
<dbReference type="SUPFAM" id="SSF56112">
    <property type="entry name" value="Protein kinase-like (PK-like)"/>
    <property type="match status" value="1"/>
</dbReference>
<dbReference type="InterPro" id="IPR011009">
    <property type="entry name" value="Kinase-like_dom_sf"/>
</dbReference>
<dbReference type="GO" id="GO:0004694">
    <property type="term" value="F:eukaryotic translation initiation factor 2alpha kinase activity"/>
    <property type="evidence" value="ECO:0007669"/>
    <property type="project" value="TreeGrafter"/>
</dbReference>
<evidence type="ECO:0000256" key="5">
    <source>
        <dbReference type="ARBA" id="ARBA00037982"/>
    </source>
</evidence>
<dbReference type="InterPro" id="IPR050339">
    <property type="entry name" value="CC_SR_Kinase"/>
</dbReference>
<dbReference type="GO" id="GO:0005524">
    <property type="term" value="F:ATP binding"/>
    <property type="evidence" value="ECO:0007669"/>
    <property type="project" value="UniProtKB-KW"/>
</dbReference>
<keyword evidence="1" id="KW-0808">Transferase</keyword>